<dbReference type="InterPro" id="IPR050734">
    <property type="entry name" value="PIH1/Kintoun_subfamily"/>
</dbReference>
<evidence type="ECO:0000313" key="3">
    <source>
        <dbReference type="EMBL" id="NXF85296.1"/>
    </source>
</evidence>
<gene>
    <name evidence="3" type="primary">Pih1d2</name>
    <name evidence="3" type="ORF">EUBBOU_R12508</name>
</gene>
<dbReference type="AlphaFoldDB" id="A0A7K8X2K0"/>
<comment type="similarity">
    <text evidence="1">Belongs to the PIH1 family.</text>
</comment>
<dbReference type="GO" id="GO:0006364">
    <property type="term" value="P:rRNA processing"/>
    <property type="evidence" value="ECO:0007669"/>
    <property type="project" value="TreeGrafter"/>
</dbReference>
<dbReference type="PANTHER" id="PTHR22997">
    <property type="entry name" value="PIH1 DOMAIN-CONTAINING PROTEIN 1"/>
    <property type="match status" value="1"/>
</dbReference>
<dbReference type="Proteomes" id="UP000583613">
    <property type="component" value="Unassembled WGS sequence"/>
</dbReference>
<keyword evidence="4" id="KW-1185">Reference proteome</keyword>
<dbReference type="InterPro" id="IPR041442">
    <property type="entry name" value="PIH1D1/2/3_CS-like"/>
</dbReference>
<evidence type="ECO:0000313" key="4">
    <source>
        <dbReference type="Proteomes" id="UP000583613"/>
    </source>
</evidence>
<proteinExistence type="inferred from homology"/>
<dbReference type="CDD" id="cd00298">
    <property type="entry name" value="ACD_sHsps_p23-like"/>
    <property type="match status" value="1"/>
</dbReference>
<dbReference type="SUPFAM" id="SSF49764">
    <property type="entry name" value="HSP20-like chaperones"/>
    <property type="match status" value="1"/>
</dbReference>
<name>A0A7K8X2K0_9PICI</name>
<protein>
    <submittedName>
        <fullName evidence="3">PIHD2 protein</fullName>
    </submittedName>
</protein>
<feature type="domain" description="PIH1D1/2/3 CS-like" evidence="2">
    <location>
        <begin position="249"/>
        <end position="335"/>
    </location>
</feature>
<dbReference type="InterPro" id="IPR008978">
    <property type="entry name" value="HSP20-like_chaperone"/>
</dbReference>
<feature type="non-terminal residue" evidence="3">
    <location>
        <position position="339"/>
    </location>
</feature>
<accession>A0A7K8X2K0</accession>
<dbReference type="GO" id="GO:0000492">
    <property type="term" value="P:box C/D snoRNP assembly"/>
    <property type="evidence" value="ECO:0007669"/>
    <property type="project" value="TreeGrafter"/>
</dbReference>
<evidence type="ECO:0000256" key="1">
    <source>
        <dbReference type="ARBA" id="ARBA00008511"/>
    </source>
</evidence>
<comment type="caution">
    <text evidence="3">The sequence shown here is derived from an EMBL/GenBank/DDBJ whole genome shotgun (WGS) entry which is preliminary data.</text>
</comment>
<sequence>MAGAPLAQAAQLWALLDEMAENAPQASRRFLRQQRAEAERVCAAPEPHLCLRARVGARQEGSAPSPAAGTGGAQPRLGLLQDVVGGPLFINICSWKRVPAPKAPTEPTPVSVGRLEEVSGEGALYRVIDIAYNPDVLQRGESPAEMEHLIPWTLKLIEERCSLGLSCSYTVEPFKLKGSLKMMQQRLGGRQRSAPQLSQNTEKELTLDQLLHTGEAEDCSNSPVLLKEEGVTQSRKHLIEEISSPEVREKPTVPVHEIITVRDAEEKPLQIQLTVQLPGVGSVSECDLSISQDDLIVEVPEKYKLELDLPELVDEEGATAVFKTGTGVLFVTLPVAKTG</sequence>
<dbReference type="GO" id="GO:0005737">
    <property type="term" value="C:cytoplasm"/>
    <property type="evidence" value="ECO:0007669"/>
    <property type="project" value="TreeGrafter"/>
</dbReference>
<dbReference type="Pfam" id="PF18201">
    <property type="entry name" value="PIH1_CS"/>
    <property type="match status" value="1"/>
</dbReference>
<dbReference type="OrthoDB" id="545063at2759"/>
<feature type="non-terminal residue" evidence="3">
    <location>
        <position position="1"/>
    </location>
</feature>
<dbReference type="GO" id="GO:1990904">
    <property type="term" value="C:ribonucleoprotein complex"/>
    <property type="evidence" value="ECO:0007669"/>
    <property type="project" value="TreeGrafter"/>
</dbReference>
<reference evidence="3 4" key="1">
    <citation type="submission" date="2019-09" db="EMBL/GenBank/DDBJ databases">
        <title>Bird 10,000 Genomes (B10K) Project - Family phase.</title>
        <authorList>
            <person name="Zhang G."/>
        </authorList>
    </citation>
    <scope>NUCLEOTIDE SEQUENCE [LARGE SCALE GENOMIC DNA]</scope>
    <source>
        <strain evidence="3">B10K-DU-001-04</strain>
        <tissue evidence="3">Muscle</tissue>
    </source>
</reference>
<dbReference type="EMBL" id="VWZE01001518">
    <property type="protein sequence ID" value="NXF85296.1"/>
    <property type="molecule type" value="Genomic_DNA"/>
</dbReference>
<organism evidence="3 4">
    <name type="scientific">Eubucco bourcierii</name>
    <name type="common">red-headed barbet</name>
    <dbReference type="NCBI Taxonomy" id="91767"/>
    <lineage>
        <taxon>Eukaryota</taxon>
        <taxon>Metazoa</taxon>
        <taxon>Chordata</taxon>
        <taxon>Craniata</taxon>
        <taxon>Vertebrata</taxon>
        <taxon>Euteleostomi</taxon>
        <taxon>Archelosauria</taxon>
        <taxon>Archosauria</taxon>
        <taxon>Dinosauria</taxon>
        <taxon>Saurischia</taxon>
        <taxon>Theropoda</taxon>
        <taxon>Coelurosauria</taxon>
        <taxon>Aves</taxon>
        <taxon>Neognathae</taxon>
        <taxon>Neoaves</taxon>
        <taxon>Telluraves</taxon>
        <taxon>Coraciimorphae</taxon>
        <taxon>Piciformes</taxon>
        <taxon>Ramphastidae</taxon>
        <taxon>Eubucco</taxon>
    </lineage>
</organism>
<dbReference type="PANTHER" id="PTHR22997:SF6">
    <property type="entry name" value="PIH1 DOMAIN-CONTAINING PROTEIN 2"/>
    <property type="match status" value="1"/>
</dbReference>
<dbReference type="GO" id="GO:0097255">
    <property type="term" value="C:R2TP complex"/>
    <property type="evidence" value="ECO:0007669"/>
    <property type="project" value="TreeGrafter"/>
</dbReference>
<evidence type="ECO:0000259" key="2">
    <source>
        <dbReference type="Pfam" id="PF18201"/>
    </source>
</evidence>